<feature type="domain" description="DUF397" evidence="1">
    <location>
        <begin position="5"/>
        <end position="54"/>
    </location>
</feature>
<dbReference type="Pfam" id="PF04149">
    <property type="entry name" value="DUF397"/>
    <property type="match status" value="1"/>
</dbReference>
<name>A0A7W9HN00_9PSEU</name>
<dbReference type="InterPro" id="IPR007278">
    <property type="entry name" value="DUF397"/>
</dbReference>
<reference evidence="2 3" key="1">
    <citation type="submission" date="2020-08" db="EMBL/GenBank/DDBJ databases">
        <title>Sequencing the genomes of 1000 actinobacteria strains.</title>
        <authorList>
            <person name="Klenk H.-P."/>
        </authorList>
    </citation>
    <scope>NUCLEOTIDE SEQUENCE [LARGE SCALE GENOMIC DNA]</scope>
    <source>
        <strain evidence="2 3">DSM 45486</strain>
    </source>
</reference>
<dbReference type="Proteomes" id="UP000552097">
    <property type="component" value="Unassembled WGS sequence"/>
</dbReference>
<keyword evidence="3" id="KW-1185">Reference proteome</keyword>
<proteinExistence type="predicted"/>
<evidence type="ECO:0000259" key="1">
    <source>
        <dbReference type="Pfam" id="PF04149"/>
    </source>
</evidence>
<gene>
    <name evidence="2" type="ORF">F4560_005047</name>
</gene>
<evidence type="ECO:0000313" key="3">
    <source>
        <dbReference type="Proteomes" id="UP000552097"/>
    </source>
</evidence>
<sequence length="59" mass="6284">MSDQATWRKSARSSSANACVELAVGAARTSVRDSKAVDAGRLDFDRAAWVRFVGLVGRG</sequence>
<dbReference type="EMBL" id="JACHMO010000001">
    <property type="protein sequence ID" value="MBB5805279.1"/>
    <property type="molecule type" value="Genomic_DNA"/>
</dbReference>
<organism evidence="2 3">
    <name type="scientific">Saccharothrix ecbatanensis</name>
    <dbReference type="NCBI Taxonomy" id="1105145"/>
    <lineage>
        <taxon>Bacteria</taxon>
        <taxon>Bacillati</taxon>
        <taxon>Actinomycetota</taxon>
        <taxon>Actinomycetes</taxon>
        <taxon>Pseudonocardiales</taxon>
        <taxon>Pseudonocardiaceae</taxon>
        <taxon>Saccharothrix</taxon>
    </lineage>
</organism>
<evidence type="ECO:0000313" key="2">
    <source>
        <dbReference type="EMBL" id="MBB5805279.1"/>
    </source>
</evidence>
<accession>A0A7W9HN00</accession>
<dbReference type="RefSeq" id="WP_184929371.1">
    <property type="nucleotide sequence ID" value="NZ_JACHMO010000001.1"/>
</dbReference>
<protein>
    <recommendedName>
        <fullName evidence="1">DUF397 domain-containing protein</fullName>
    </recommendedName>
</protein>
<dbReference type="AlphaFoldDB" id="A0A7W9HN00"/>
<comment type="caution">
    <text evidence="2">The sequence shown here is derived from an EMBL/GenBank/DDBJ whole genome shotgun (WGS) entry which is preliminary data.</text>
</comment>